<dbReference type="STRING" id="156889.Mmc1_2622"/>
<dbReference type="NCBIfam" id="NF047593">
    <property type="entry name" value="IS66_ISAeme5_TnpA"/>
    <property type="match status" value="1"/>
</dbReference>
<evidence type="ECO:0000313" key="2">
    <source>
        <dbReference type="EMBL" id="ABK45148.1"/>
    </source>
</evidence>
<dbReference type="KEGG" id="mgm:Mmc1_2652"/>
<gene>
    <name evidence="1" type="ordered locus">Mmc1_2622</name>
    <name evidence="2" type="ordered locus">Mmc1_2652</name>
</gene>
<proteinExistence type="predicted"/>
<dbReference type="EMBL" id="CP000471">
    <property type="protein sequence ID" value="ABK45118.1"/>
    <property type="molecule type" value="Genomic_DNA"/>
</dbReference>
<keyword evidence="3" id="KW-1185">Reference proteome</keyword>
<reference evidence="1" key="1">
    <citation type="submission" date="2006-09" db="EMBL/GenBank/DDBJ databases">
        <title>Complete sequence of Magnetococcus sp. MC-1.</title>
        <authorList>
            <consortium name="US DOE Joint Genome Institute"/>
            <person name="Copeland A."/>
            <person name="Lucas S."/>
            <person name="Lapidus A."/>
            <person name="Barry K."/>
            <person name="Detter J.C."/>
            <person name="Glavina del Rio T."/>
            <person name="Hammon N."/>
            <person name="Israni S."/>
            <person name="Dalin E."/>
            <person name="Tice H."/>
            <person name="Pitluck S."/>
            <person name="Kiss H."/>
            <person name="Goodwin L.A."/>
            <person name="Brettin T."/>
            <person name="Bruce D."/>
            <person name="Han C."/>
            <person name="Tapia R."/>
            <person name="Gilna P."/>
            <person name="Schmutz J."/>
            <person name="Larimer F."/>
            <person name="Land M."/>
            <person name="Hauser L."/>
            <person name="Kyrpides N."/>
            <person name="Mikhailova N."/>
            <person name="Richardson P."/>
        </authorList>
    </citation>
    <scope>NUCLEOTIDE SEQUENCE [LARGE SCALE GENOMIC DNA]</scope>
    <source>
        <strain evidence="1">MC-1</strain>
    </source>
</reference>
<accession>A0LAX5</accession>
<evidence type="ECO:0008006" key="4">
    <source>
        <dbReference type="Google" id="ProtNLM"/>
    </source>
</evidence>
<dbReference type="HOGENOM" id="CLU_2356398_0_0_5"/>
<name>A0LAX5_MAGMM</name>
<reference evidence="1 3" key="3">
    <citation type="journal article" date="2012" name="Int. J. Syst. Evol. Microbiol.">
        <title>Magnetococcus marinus gen. nov., sp. nov., a marine, magnetotactic bacterium that represents a novel lineage (Magnetococcaceae fam. nov.; Magnetococcales ord. nov.) at the base of the Alphaproteobacteria.</title>
        <authorList>
            <person name="Bazylinski D.A."/>
            <person name="Williams T.J."/>
            <person name="Lefevre C.T."/>
            <person name="Berg R.J."/>
            <person name="Zhang C.L."/>
            <person name="Bowser S.S."/>
            <person name="Dean A.J."/>
            <person name="Beveridge T.J."/>
        </authorList>
    </citation>
    <scope>NUCLEOTIDE SEQUENCE [LARGE SCALE GENOMIC DNA]</scope>
    <source>
        <strain evidence="3">ATCC BAA-1437 / JCM 17883 / MC-1</strain>
        <strain evidence="1">MC-1</strain>
    </source>
</reference>
<dbReference type="AlphaFoldDB" id="A0LAX5"/>
<evidence type="ECO:0000313" key="1">
    <source>
        <dbReference type="EMBL" id="ABK45118.1"/>
    </source>
</evidence>
<dbReference type="Proteomes" id="UP000002586">
    <property type="component" value="Chromosome"/>
</dbReference>
<sequence length="116" mass="13140">MSKTSQKHLRQEHIKFWHNHLEAQRLSGMSVRVYAGQHGLAASTFYEWRKRLLAMGEALQSEDVRAEPLFQSFKIERLAETTSACQIRLNNGVVIEWPGGEGVALMSILRMTAALS</sequence>
<dbReference type="KEGG" id="mgm:Mmc1_2622"/>
<organism evidence="1 3">
    <name type="scientific">Magnetococcus marinus (strain ATCC BAA-1437 / JCM 17883 / MC-1)</name>
    <dbReference type="NCBI Taxonomy" id="156889"/>
    <lineage>
        <taxon>Bacteria</taxon>
        <taxon>Pseudomonadati</taxon>
        <taxon>Pseudomonadota</taxon>
        <taxon>Magnetococcia</taxon>
        <taxon>Magnetococcales</taxon>
        <taxon>Magnetococcaceae</taxon>
        <taxon>Magnetococcus</taxon>
    </lineage>
</organism>
<reference evidence="3" key="2">
    <citation type="journal article" date="2009" name="Appl. Environ. Microbiol.">
        <title>Complete genome sequence of the chemolithoautotrophic marine magnetotactic coccus strain MC-1.</title>
        <authorList>
            <person name="Schubbe S."/>
            <person name="Williams T.J."/>
            <person name="Xie G."/>
            <person name="Kiss H.E."/>
            <person name="Brettin T.S."/>
            <person name="Martinez D."/>
            <person name="Ross C.A."/>
            <person name="Schuler D."/>
            <person name="Cox B.L."/>
            <person name="Nealson K.H."/>
            <person name="Bazylinski D.A."/>
        </authorList>
    </citation>
    <scope>NUCLEOTIDE SEQUENCE [LARGE SCALE GENOMIC DNA]</scope>
    <source>
        <strain evidence="3">ATCC BAA-1437 / JCM 17883 / MC-1</strain>
    </source>
</reference>
<dbReference type="RefSeq" id="WP_011714226.1">
    <property type="nucleotide sequence ID" value="NC_008576.1"/>
</dbReference>
<dbReference type="EMBL" id="CP000471">
    <property type="protein sequence ID" value="ABK45148.1"/>
    <property type="molecule type" value="Genomic_DNA"/>
</dbReference>
<evidence type="ECO:0000313" key="3">
    <source>
        <dbReference type="Proteomes" id="UP000002586"/>
    </source>
</evidence>
<protein>
    <recommendedName>
        <fullName evidence="4">Transposase</fullName>
    </recommendedName>
</protein>